<feature type="region of interest" description="Disordered" evidence="1">
    <location>
        <begin position="292"/>
        <end position="311"/>
    </location>
</feature>
<accession>A0A5E4Q1Z6</accession>
<reference evidence="3 4" key="1">
    <citation type="submission" date="2017-07" db="EMBL/GenBank/DDBJ databases">
        <authorList>
            <person name="Talla V."/>
            <person name="Backstrom N."/>
        </authorList>
    </citation>
    <scope>NUCLEOTIDE SEQUENCE [LARGE SCALE GENOMIC DNA]</scope>
</reference>
<feature type="domain" description="DUF4774" evidence="2">
    <location>
        <begin position="442"/>
        <end position="496"/>
    </location>
</feature>
<protein>
    <recommendedName>
        <fullName evidence="2">DUF4774 domain-containing protein</fullName>
    </recommendedName>
</protein>
<dbReference type="Proteomes" id="UP000324832">
    <property type="component" value="Unassembled WGS sequence"/>
</dbReference>
<evidence type="ECO:0000259" key="2">
    <source>
        <dbReference type="Pfam" id="PF15999"/>
    </source>
</evidence>
<gene>
    <name evidence="3" type="ORF">LSINAPIS_LOCUS4732</name>
</gene>
<evidence type="ECO:0000313" key="4">
    <source>
        <dbReference type="Proteomes" id="UP000324832"/>
    </source>
</evidence>
<dbReference type="InterPro" id="IPR031942">
    <property type="entry name" value="DUF4774"/>
</dbReference>
<dbReference type="EMBL" id="FZQP02001238">
    <property type="protein sequence ID" value="VVC92242.1"/>
    <property type="molecule type" value="Genomic_DNA"/>
</dbReference>
<name>A0A5E4Q1Z6_9NEOP</name>
<dbReference type="AlphaFoldDB" id="A0A5E4Q1Z6"/>
<feature type="compositionally biased region" description="Polar residues" evidence="1">
    <location>
        <begin position="274"/>
        <end position="285"/>
    </location>
</feature>
<feature type="region of interest" description="Disordered" evidence="1">
    <location>
        <begin position="257"/>
        <end position="285"/>
    </location>
</feature>
<organism evidence="3 4">
    <name type="scientific">Leptidea sinapis</name>
    <dbReference type="NCBI Taxonomy" id="189913"/>
    <lineage>
        <taxon>Eukaryota</taxon>
        <taxon>Metazoa</taxon>
        <taxon>Ecdysozoa</taxon>
        <taxon>Arthropoda</taxon>
        <taxon>Hexapoda</taxon>
        <taxon>Insecta</taxon>
        <taxon>Pterygota</taxon>
        <taxon>Neoptera</taxon>
        <taxon>Endopterygota</taxon>
        <taxon>Lepidoptera</taxon>
        <taxon>Glossata</taxon>
        <taxon>Ditrysia</taxon>
        <taxon>Papilionoidea</taxon>
        <taxon>Pieridae</taxon>
        <taxon>Dismorphiinae</taxon>
        <taxon>Leptidea</taxon>
    </lineage>
</organism>
<proteinExistence type="predicted"/>
<sequence length="515" mass="57242">MRYITQNEITAALLQLEVSSRPATNESTQTVDIIPNETVELNVADKERSIFYEPEINDKVESQSARDIVNKIKVINDGLKKPYRPQINFNNPQSGEVVAIDGENLKKILDAIALGKLQSKSESVSQYESNIIQQKEEEKFKRFLDSRALRAEANINSAMMPTMPIPYITSMPVVVMPHNLDGYNRHYTVNNNLKYNTNNEIYQTRQEPSFPSFTSFLQWPFASVFPFIIKDPFLTFSQGGGFNNLFEYGQNADVCTRKQKSERDEDENENENNIFLTPSDGTMNTRRARGLRKRNIPNGSPSQKLESGKKAKKVYVTRPVSTKKTTKKPYIVEEVEEVKNEDVEGDLKFPFGGFSFFGDKRPVAPSPGFFINRLRVRKGGVAIAGPGGVATAGRGGTAIVGAGGSNGPEESSLIPKPEYYKFDENGFLKTEDEDKDSEYHLYLSPSALAVSGLKGTAVANPISQVVVRRGQTVSIAYKPKATAIVGAGGIAHAQSDLYIYEYKPPMDNNDEQTIG</sequence>
<dbReference type="Pfam" id="PF15999">
    <property type="entry name" value="DUF4774"/>
    <property type="match status" value="2"/>
</dbReference>
<keyword evidence="4" id="KW-1185">Reference proteome</keyword>
<evidence type="ECO:0000313" key="3">
    <source>
        <dbReference type="EMBL" id="VVC92242.1"/>
    </source>
</evidence>
<evidence type="ECO:0000256" key="1">
    <source>
        <dbReference type="SAM" id="MobiDB-lite"/>
    </source>
</evidence>
<feature type="domain" description="DUF4774" evidence="2">
    <location>
        <begin position="373"/>
        <end position="404"/>
    </location>
</feature>